<evidence type="ECO:0000313" key="1">
    <source>
        <dbReference type="EMBL" id="KAJ2800303.1"/>
    </source>
</evidence>
<protein>
    <submittedName>
        <fullName evidence="1">Uncharacterized protein</fullName>
    </submittedName>
</protein>
<proteinExistence type="predicted"/>
<sequence>MHPDYLHFDDSNVNMSKYADDIVEVGGVLAAIEDTELPVVPESITCTMLTHLQVSGPASVDTMLALIEKLPNLVCLEFHRLDVGDIQTDISIPKADDDAAVEPLHTSLRALALNYTRERHSLDAAVAVAKYVLLGIPTLTELCAARTPKSPVLSFVEAYAPRHLHLGGVKLK</sequence>
<name>A0ACC1L3I4_9FUNG</name>
<organism evidence="1 2">
    <name type="scientific">Coemansia helicoidea</name>
    <dbReference type="NCBI Taxonomy" id="1286919"/>
    <lineage>
        <taxon>Eukaryota</taxon>
        <taxon>Fungi</taxon>
        <taxon>Fungi incertae sedis</taxon>
        <taxon>Zoopagomycota</taxon>
        <taxon>Kickxellomycotina</taxon>
        <taxon>Kickxellomycetes</taxon>
        <taxon>Kickxellales</taxon>
        <taxon>Kickxellaceae</taxon>
        <taxon>Coemansia</taxon>
    </lineage>
</organism>
<accession>A0ACC1L3I4</accession>
<reference evidence="1" key="1">
    <citation type="submission" date="2022-07" db="EMBL/GenBank/DDBJ databases">
        <title>Phylogenomic reconstructions and comparative analyses of Kickxellomycotina fungi.</title>
        <authorList>
            <person name="Reynolds N.K."/>
            <person name="Stajich J.E."/>
            <person name="Barry K."/>
            <person name="Grigoriev I.V."/>
            <person name="Crous P."/>
            <person name="Smith M.E."/>
        </authorList>
    </citation>
    <scope>NUCLEOTIDE SEQUENCE</scope>
    <source>
        <strain evidence="1">BCRC 34780</strain>
    </source>
</reference>
<comment type="caution">
    <text evidence="1">The sequence shown here is derived from an EMBL/GenBank/DDBJ whole genome shotgun (WGS) entry which is preliminary data.</text>
</comment>
<gene>
    <name evidence="1" type="ORF">H4R21_003232</name>
</gene>
<feature type="non-terminal residue" evidence="1">
    <location>
        <position position="172"/>
    </location>
</feature>
<dbReference type="Proteomes" id="UP001140087">
    <property type="component" value="Unassembled WGS sequence"/>
</dbReference>
<dbReference type="EMBL" id="JANBUN010000976">
    <property type="protein sequence ID" value="KAJ2800303.1"/>
    <property type="molecule type" value="Genomic_DNA"/>
</dbReference>
<keyword evidence="2" id="KW-1185">Reference proteome</keyword>
<evidence type="ECO:0000313" key="2">
    <source>
        <dbReference type="Proteomes" id="UP001140087"/>
    </source>
</evidence>